<sequence>MKVRKTPNFPGLAPDHPSPAEARITATTTTV</sequence>
<dbReference type="Proteomes" id="UP000663463">
    <property type="component" value="Segment"/>
</dbReference>
<keyword evidence="3" id="KW-1185">Reference proteome</keyword>
<evidence type="ECO:0000256" key="1">
    <source>
        <dbReference type="SAM" id="MobiDB-lite"/>
    </source>
</evidence>
<evidence type="ECO:0000313" key="2">
    <source>
        <dbReference type="EMBL" id="QPB09428.1"/>
    </source>
</evidence>
<evidence type="ECO:0000313" key="3">
    <source>
        <dbReference type="Proteomes" id="UP000663463"/>
    </source>
</evidence>
<protein>
    <submittedName>
        <fullName evidence="2">Uncharacterized protein</fullName>
    </submittedName>
</protein>
<dbReference type="EMBL" id="MT701591">
    <property type="protein sequence ID" value="QPB09428.1"/>
    <property type="molecule type" value="Genomic_DNA"/>
</dbReference>
<proteinExistence type="predicted"/>
<feature type="region of interest" description="Disordered" evidence="1">
    <location>
        <begin position="1"/>
        <end position="31"/>
    </location>
</feature>
<reference evidence="2" key="1">
    <citation type="submission" date="2020-07" db="EMBL/GenBank/DDBJ databases">
        <title>Complete genome sequence of Burkholderia gladioli phage Mana.</title>
        <authorList>
            <person name="Godoy B.A."/>
            <person name="Yao G.W."/>
            <person name="Guadalupe Vizoso-Pinto M."/>
            <person name="Gonzalez C."/>
            <person name="Gill J."/>
            <person name="Liu M."/>
        </authorList>
    </citation>
    <scope>NUCLEOTIDE SEQUENCE</scope>
</reference>
<gene>
    <name evidence="2" type="ORF">CPT_Mana_033</name>
</gene>
<accession>A0A873WH36</accession>
<name>A0A873WH36_9CAUD</name>
<organism evidence="2 3">
    <name type="scientific">Burkholderia phage Mana</name>
    <dbReference type="NCBI Taxonomy" id="2767578"/>
    <lineage>
        <taxon>Viruses</taxon>
        <taxon>Duplodnaviria</taxon>
        <taxon>Heunggongvirae</taxon>
        <taxon>Uroviricota</taxon>
        <taxon>Caudoviricetes</taxon>
        <taxon>Peduoviridae</taxon>
        <taxon>Aptresvirus</taxon>
        <taxon>Aptresvirus mana</taxon>
    </lineage>
</organism>